<keyword evidence="1" id="KW-0808">Transferase</keyword>
<dbReference type="Gene3D" id="3.30.420.10">
    <property type="entry name" value="Ribonuclease H-like superfamily/Ribonuclease H"/>
    <property type="match status" value="1"/>
</dbReference>
<keyword evidence="2" id="KW-0548">Nucleotidyltransferase</keyword>
<feature type="domain" description="RNase H type-1" evidence="7">
    <location>
        <begin position="1"/>
        <end position="109"/>
    </location>
</feature>
<proteinExistence type="predicted"/>
<sequence>MAWGTASSRQWAELQATTLAIEDAPPRAYIYTDSWALYKGLRTWVTAWEAKDWELAGRPLSGAALWQQLLQYARRAPLVVRHVDAHTKAQTAEAHWNAAADDMAQGEVMQLAECYHVEGGHHGARATQYTALRQGIPFPLAACRTIRAGCPICSRLAPNALPGPAGRIYRAMGPCQDWQVDYIGPLPQEQRWQYPLGKDGPTCCRREKTIRVWPRSPTYRNIACEGSDCPGGCCLPSERMGGAGADCR</sequence>
<keyword evidence="9" id="KW-1185">Reference proteome</keyword>
<dbReference type="GO" id="GO:0035613">
    <property type="term" value="F:RNA stem-loop binding"/>
    <property type="evidence" value="ECO:0007669"/>
    <property type="project" value="TreeGrafter"/>
</dbReference>
<keyword evidence="6" id="KW-0695">RNA-directed DNA polymerase</keyword>
<evidence type="ECO:0000256" key="2">
    <source>
        <dbReference type="ARBA" id="ARBA00022695"/>
    </source>
</evidence>
<keyword evidence="5" id="KW-0378">Hydrolase</keyword>
<dbReference type="GO" id="GO:0003964">
    <property type="term" value="F:RNA-directed DNA polymerase activity"/>
    <property type="evidence" value="ECO:0007669"/>
    <property type="project" value="UniProtKB-KW"/>
</dbReference>
<reference evidence="8" key="1">
    <citation type="submission" date="2025-08" db="UniProtKB">
        <authorList>
            <consortium name="Ensembl"/>
        </authorList>
    </citation>
    <scope>IDENTIFICATION</scope>
</reference>
<dbReference type="InterPro" id="IPR012337">
    <property type="entry name" value="RNaseH-like_sf"/>
</dbReference>
<keyword evidence="3" id="KW-0540">Nuclease</keyword>
<dbReference type="SUPFAM" id="SSF53098">
    <property type="entry name" value="Ribonuclease H-like"/>
    <property type="match status" value="1"/>
</dbReference>
<evidence type="ECO:0000256" key="4">
    <source>
        <dbReference type="ARBA" id="ARBA00022759"/>
    </source>
</evidence>
<dbReference type="Proteomes" id="UP000694403">
    <property type="component" value="Unplaced"/>
</dbReference>
<evidence type="ECO:0000256" key="6">
    <source>
        <dbReference type="ARBA" id="ARBA00022918"/>
    </source>
</evidence>
<reference evidence="8" key="2">
    <citation type="submission" date="2025-09" db="UniProtKB">
        <authorList>
            <consortium name="Ensembl"/>
        </authorList>
    </citation>
    <scope>IDENTIFICATION</scope>
</reference>
<dbReference type="InterPro" id="IPR002156">
    <property type="entry name" value="RNaseH_domain"/>
</dbReference>
<evidence type="ECO:0000256" key="1">
    <source>
        <dbReference type="ARBA" id="ARBA00022679"/>
    </source>
</evidence>
<dbReference type="PROSITE" id="PS50879">
    <property type="entry name" value="RNASE_H_1"/>
    <property type="match status" value="1"/>
</dbReference>
<dbReference type="InterPro" id="IPR036397">
    <property type="entry name" value="RNaseH_sf"/>
</dbReference>
<evidence type="ECO:0000256" key="5">
    <source>
        <dbReference type="ARBA" id="ARBA00022801"/>
    </source>
</evidence>
<evidence type="ECO:0000259" key="7">
    <source>
        <dbReference type="PROSITE" id="PS50879"/>
    </source>
</evidence>
<protein>
    <recommendedName>
        <fullName evidence="7">RNase H type-1 domain-containing protein</fullName>
    </recommendedName>
</protein>
<name>A0A8C3RUG7_CHESE</name>
<evidence type="ECO:0000256" key="3">
    <source>
        <dbReference type="ARBA" id="ARBA00022722"/>
    </source>
</evidence>
<dbReference type="AlphaFoldDB" id="A0A8C3RUG7"/>
<dbReference type="Ensembl" id="ENSCSRT00000003489.1">
    <property type="protein sequence ID" value="ENSCSRP00000003366.1"/>
    <property type="gene ID" value="ENSCSRG00000002565.1"/>
</dbReference>
<dbReference type="GO" id="GO:0004523">
    <property type="term" value="F:RNA-DNA hybrid ribonuclease activity"/>
    <property type="evidence" value="ECO:0007669"/>
    <property type="project" value="InterPro"/>
</dbReference>
<dbReference type="PANTHER" id="PTHR41694:SF3">
    <property type="entry name" value="RNA-DIRECTED DNA POLYMERASE-RELATED"/>
    <property type="match status" value="1"/>
</dbReference>
<dbReference type="PANTHER" id="PTHR41694">
    <property type="entry name" value="ENDOGENOUS RETROVIRUS GROUP K MEMBER POL PROTEIN"/>
    <property type="match status" value="1"/>
</dbReference>
<keyword evidence="4" id="KW-0255">Endonuclease</keyword>
<evidence type="ECO:0000313" key="8">
    <source>
        <dbReference type="Ensembl" id="ENSCSRP00000003366.1"/>
    </source>
</evidence>
<dbReference type="Pfam" id="PF00075">
    <property type="entry name" value="RNase_H"/>
    <property type="match status" value="1"/>
</dbReference>
<evidence type="ECO:0000313" key="9">
    <source>
        <dbReference type="Proteomes" id="UP000694403"/>
    </source>
</evidence>
<organism evidence="8 9">
    <name type="scientific">Chelydra serpentina</name>
    <name type="common">Snapping turtle</name>
    <name type="synonym">Testudo serpentina</name>
    <dbReference type="NCBI Taxonomy" id="8475"/>
    <lineage>
        <taxon>Eukaryota</taxon>
        <taxon>Metazoa</taxon>
        <taxon>Chordata</taxon>
        <taxon>Craniata</taxon>
        <taxon>Vertebrata</taxon>
        <taxon>Euteleostomi</taxon>
        <taxon>Archelosauria</taxon>
        <taxon>Testudinata</taxon>
        <taxon>Testudines</taxon>
        <taxon>Cryptodira</taxon>
        <taxon>Durocryptodira</taxon>
        <taxon>Americhelydia</taxon>
        <taxon>Chelydroidea</taxon>
        <taxon>Chelydridae</taxon>
        <taxon>Chelydra</taxon>
    </lineage>
</organism>
<accession>A0A8C3RUG7</accession>